<dbReference type="GO" id="GO:0000209">
    <property type="term" value="P:protein polyubiquitination"/>
    <property type="evidence" value="ECO:0007669"/>
    <property type="project" value="TreeGrafter"/>
</dbReference>
<dbReference type="InterPro" id="IPR050409">
    <property type="entry name" value="E3_ubiq-protein_ligase"/>
</dbReference>
<organism evidence="8 9">
    <name type="scientific">Cystoisospora suis</name>
    <dbReference type="NCBI Taxonomy" id="483139"/>
    <lineage>
        <taxon>Eukaryota</taxon>
        <taxon>Sar</taxon>
        <taxon>Alveolata</taxon>
        <taxon>Apicomplexa</taxon>
        <taxon>Conoidasida</taxon>
        <taxon>Coccidia</taxon>
        <taxon>Eucoccidiorida</taxon>
        <taxon>Eimeriorina</taxon>
        <taxon>Sarcocystidae</taxon>
        <taxon>Cystoisospora</taxon>
    </lineage>
</organism>
<dbReference type="Pfam" id="PF00632">
    <property type="entry name" value="HECT"/>
    <property type="match status" value="1"/>
</dbReference>
<accession>A0A2C6L3U6</accession>
<protein>
    <recommendedName>
        <fullName evidence="3">HECT-type E3 ubiquitin transferase</fullName>
        <ecNumber evidence="3">2.3.2.26</ecNumber>
    </recommendedName>
</protein>
<keyword evidence="9" id="KW-1185">Reference proteome</keyword>
<keyword evidence="5 6" id="KW-0833">Ubl conjugation pathway</keyword>
<proteinExistence type="predicted"/>
<dbReference type="InterPro" id="IPR000569">
    <property type="entry name" value="HECT_dom"/>
</dbReference>
<evidence type="ECO:0000313" key="9">
    <source>
        <dbReference type="Proteomes" id="UP000221165"/>
    </source>
</evidence>
<dbReference type="GeneID" id="94426539"/>
<evidence type="ECO:0000259" key="7">
    <source>
        <dbReference type="PROSITE" id="PS50237"/>
    </source>
</evidence>
<dbReference type="AlphaFoldDB" id="A0A2C6L3U6"/>
<dbReference type="VEuPathDB" id="ToxoDB:CSUI_003130"/>
<dbReference type="EMBL" id="MIGC01001351">
    <property type="protein sequence ID" value="PHJ23019.1"/>
    <property type="molecule type" value="Genomic_DNA"/>
</dbReference>
<dbReference type="FunFam" id="3.90.1750.10:FF:000026">
    <property type="entry name" value="E3 ubiquitin-protein ligase HACE1"/>
    <property type="match status" value="1"/>
</dbReference>
<dbReference type="GO" id="GO:0005737">
    <property type="term" value="C:cytoplasm"/>
    <property type="evidence" value="ECO:0007669"/>
    <property type="project" value="TreeGrafter"/>
</dbReference>
<dbReference type="Gene3D" id="3.30.2410.10">
    <property type="entry name" value="Hect, E3 ligase catalytic domain"/>
    <property type="match status" value="1"/>
</dbReference>
<dbReference type="Gene3D" id="3.30.2160.10">
    <property type="entry name" value="Hect, E3 ligase catalytic domain"/>
    <property type="match status" value="1"/>
</dbReference>
<dbReference type="PANTHER" id="PTHR11254:SF67">
    <property type="entry name" value="E3 UBIQUITIN-PROTEIN LIGASE HUWE1"/>
    <property type="match status" value="1"/>
</dbReference>
<dbReference type="SMART" id="SM00119">
    <property type="entry name" value="HECTc"/>
    <property type="match status" value="1"/>
</dbReference>
<dbReference type="GO" id="GO:0061630">
    <property type="term" value="F:ubiquitin protein ligase activity"/>
    <property type="evidence" value="ECO:0007669"/>
    <property type="project" value="UniProtKB-EC"/>
</dbReference>
<dbReference type="FunFam" id="3.30.2160.10:FF:000001">
    <property type="entry name" value="E3 ubiquitin-protein ligase NEDD4-like"/>
    <property type="match status" value="1"/>
</dbReference>
<keyword evidence="4" id="KW-0808">Transferase</keyword>
<dbReference type="OrthoDB" id="8068875at2759"/>
<evidence type="ECO:0000256" key="6">
    <source>
        <dbReference type="PROSITE-ProRule" id="PRU00104"/>
    </source>
</evidence>
<comment type="caution">
    <text evidence="8">The sequence shown here is derived from an EMBL/GenBank/DDBJ whole genome shotgun (WGS) entry which is preliminary data.</text>
</comment>
<feature type="domain" description="HECT" evidence="7">
    <location>
        <begin position="1"/>
        <end position="238"/>
    </location>
</feature>
<dbReference type="RefSeq" id="XP_067924696.1">
    <property type="nucleotide sequence ID" value="XM_068063328.1"/>
</dbReference>
<feature type="active site" description="Glycyl thioester intermediate" evidence="6">
    <location>
        <position position="205"/>
    </location>
</feature>
<evidence type="ECO:0000256" key="3">
    <source>
        <dbReference type="ARBA" id="ARBA00012485"/>
    </source>
</evidence>
<dbReference type="FunFam" id="3.30.2410.10:FF:000009">
    <property type="entry name" value="Probable E3 ubiquitin-protein ligase HECTD2"/>
    <property type="match status" value="1"/>
</dbReference>
<gene>
    <name evidence="8" type="ORF">CSUI_003130</name>
</gene>
<dbReference type="InterPro" id="IPR035983">
    <property type="entry name" value="Hect_E3_ubiquitin_ligase"/>
</dbReference>
<dbReference type="PANTHER" id="PTHR11254">
    <property type="entry name" value="HECT DOMAIN UBIQUITIN-PROTEIN LIGASE"/>
    <property type="match status" value="1"/>
</dbReference>
<evidence type="ECO:0000256" key="1">
    <source>
        <dbReference type="ARBA" id="ARBA00000885"/>
    </source>
</evidence>
<name>A0A2C6L3U6_9APIC</name>
<comment type="pathway">
    <text evidence="2">Protein modification; protein ubiquitination.</text>
</comment>
<sequence length="238" mass="26964">MLGRRCVTADAESIDPTLYNNLQKMLQYSLEDLGLELTFSTEVDEFGMHRIEDLIPNGRTIPVTDANKHLYIQLMCQRKIVGGIQQQLEAFLSGFHELIPPALISVFDDKELELLLSGLPTINLDDLRANTDYVNYQPNDQTILWFWEVMNELDEKQRAAFLQFVTGTSRVPLGGFKFLVGMRGPQKFSIQRAYGENKLPTAHTCFNQLDLPGYSSKQALKKKLLLAITEGKEGFGFV</sequence>
<dbReference type="Gene3D" id="3.90.1750.10">
    <property type="entry name" value="Hect, E3 ligase catalytic domains"/>
    <property type="match status" value="1"/>
</dbReference>
<dbReference type="SUPFAM" id="SSF56204">
    <property type="entry name" value="Hect, E3 ligase catalytic domain"/>
    <property type="match status" value="1"/>
</dbReference>
<dbReference type="EC" id="2.3.2.26" evidence="3"/>
<reference evidence="8 9" key="1">
    <citation type="journal article" date="2017" name="Int. J. Parasitol.">
        <title>The genome of the protozoan parasite Cystoisospora suis and a reverse vaccinology approach to identify vaccine candidates.</title>
        <authorList>
            <person name="Palmieri N."/>
            <person name="Shrestha A."/>
            <person name="Ruttkowski B."/>
            <person name="Beck T."/>
            <person name="Vogl C."/>
            <person name="Tomley F."/>
            <person name="Blake D.P."/>
            <person name="Joachim A."/>
        </authorList>
    </citation>
    <scope>NUCLEOTIDE SEQUENCE [LARGE SCALE GENOMIC DNA]</scope>
    <source>
        <strain evidence="8 9">Wien I</strain>
    </source>
</reference>
<evidence type="ECO:0000256" key="2">
    <source>
        <dbReference type="ARBA" id="ARBA00004906"/>
    </source>
</evidence>
<evidence type="ECO:0000256" key="5">
    <source>
        <dbReference type="ARBA" id="ARBA00022786"/>
    </source>
</evidence>
<evidence type="ECO:0000313" key="8">
    <source>
        <dbReference type="EMBL" id="PHJ23019.1"/>
    </source>
</evidence>
<dbReference type="GO" id="GO:0006511">
    <property type="term" value="P:ubiquitin-dependent protein catabolic process"/>
    <property type="evidence" value="ECO:0007669"/>
    <property type="project" value="TreeGrafter"/>
</dbReference>
<evidence type="ECO:0000256" key="4">
    <source>
        <dbReference type="ARBA" id="ARBA00022679"/>
    </source>
</evidence>
<comment type="catalytic activity">
    <reaction evidence="1">
        <text>S-ubiquitinyl-[E2 ubiquitin-conjugating enzyme]-L-cysteine + [acceptor protein]-L-lysine = [E2 ubiquitin-conjugating enzyme]-L-cysteine + N(6)-ubiquitinyl-[acceptor protein]-L-lysine.</text>
        <dbReference type="EC" id="2.3.2.26"/>
    </reaction>
</comment>
<dbReference type="PROSITE" id="PS50237">
    <property type="entry name" value="HECT"/>
    <property type="match status" value="1"/>
</dbReference>
<dbReference type="Proteomes" id="UP000221165">
    <property type="component" value="Unassembled WGS sequence"/>
</dbReference>